<dbReference type="OrthoDB" id="9813144at2"/>
<evidence type="ECO:0000313" key="3">
    <source>
        <dbReference type="Proteomes" id="UP000008207"/>
    </source>
</evidence>
<dbReference type="AlphaFoldDB" id="B8IR01"/>
<accession>B8IR01</accession>
<dbReference type="PANTHER" id="PTHR34387">
    <property type="entry name" value="SLR1258 PROTEIN"/>
    <property type="match status" value="1"/>
</dbReference>
<dbReference type="Proteomes" id="UP000008207">
    <property type="component" value="Chromosome"/>
</dbReference>
<dbReference type="GO" id="GO:0006974">
    <property type="term" value="P:DNA damage response"/>
    <property type="evidence" value="ECO:0007669"/>
    <property type="project" value="TreeGrafter"/>
</dbReference>
<feature type="signal peptide" evidence="1">
    <location>
        <begin position="1"/>
        <end position="30"/>
    </location>
</feature>
<dbReference type="KEGG" id="mno:Mnod_1713"/>
<proteinExistence type="predicted"/>
<dbReference type="HOGENOM" id="CLU_080344_4_0_5"/>
<feature type="chain" id="PRO_5002871862" description="DUF541 domain-containing protein" evidence="1">
    <location>
        <begin position="31"/>
        <end position="240"/>
    </location>
</feature>
<reference evidence="2 3" key="1">
    <citation type="submission" date="2009-01" db="EMBL/GenBank/DDBJ databases">
        <title>Complete sequence of chromosome of Methylobacterium nodulans ORS 2060.</title>
        <authorList>
            <consortium name="US DOE Joint Genome Institute"/>
            <person name="Lucas S."/>
            <person name="Copeland A."/>
            <person name="Lapidus A."/>
            <person name="Glavina del Rio T."/>
            <person name="Dalin E."/>
            <person name="Tice H."/>
            <person name="Bruce D."/>
            <person name="Goodwin L."/>
            <person name="Pitluck S."/>
            <person name="Sims D."/>
            <person name="Brettin T."/>
            <person name="Detter J.C."/>
            <person name="Han C."/>
            <person name="Larimer F."/>
            <person name="Land M."/>
            <person name="Hauser L."/>
            <person name="Kyrpides N."/>
            <person name="Ivanova N."/>
            <person name="Marx C.J."/>
            <person name="Richardson P."/>
        </authorList>
    </citation>
    <scope>NUCLEOTIDE SEQUENCE [LARGE SCALE GENOMIC DNA]</scope>
    <source>
        <strain evidence="3">LMG 21967 / CNCM I-2342 / ORS 2060</strain>
    </source>
</reference>
<dbReference type="InterPro" id="IPR052022">
    <property type="entry name" value="26kDa_periplasmic_antigen"/>
</dbReference>
<dbReference type="Pfam" id="PF04402">
    <property type="entry name" value="SIMPL"/>
    <property type="match status" value="1"/>
</dbReference>
<evidence type="ECO:0008006" key="4">
    <source>
        <dbReference type="Google" id="ProtNLM"/>
    </source>
</evidence>
<dbReference type="Gene3D" id="3.30.110.170">
    <property type="entry name" value="Protein of unknown function (DUF541), domain 1"/>
    <property type="match status" value="1"/>
</dbReference>
<keyword evidence="3" id="KW-1185">Reference proteome</keyword>
<dbReference type="EMBL" id="CP001349">
    <property type="protein sequence ID" value="ACL56703.1"/>
    <property type="molecule type" value="Genomic_DNA"/>
</dbReference>
<organism evidence="2 3">
    <name type="scientific">Methylobacterium nodulans (strain LMG 21967 / CNCM I-2342 / ORS 2060)</name>
    <dbReference type="NCBI Taxonomy" id="460265"/>
    <lineage>
        <taxon>Bacteria</taxon>
        <taxon>Pseudomonadati</taxon>
        <taxon>Pseudomonadota</taxon>
        <taxon>Alphaproteobacteria</taxon>
        <taxon>Hyphomicrobiales</taxon>
        <taxon>Methylobacteriaceae</taxon>
        <taxon>Methylobacterium</taxon>
    </lineage>
</organism>
<dbReference type="PANTHER" id="PTHR34387:SF1">
    <property type="entry name" value="PERIPLASMIC IMMUNOGENIC PROTEIN"/>
    <property type="match status" value="1"/>
</dbReference>
<sequence length="240" mass="24950">MRRGFAARLPAAWLLAAAGLALLLAGPAAAEDPGRISVIGRASAEVPPDHASVEIAVERRAPSAAAALDQNSEAARKLIAFAKEFGAEVSTSAVTLRPVTRPVRDPNGPVREVPDGYQATNAVQIRLTDLGRLGELMRRTLDGGADRIGGVTFGLRDAAKAESEVRKAAVKDAIRQAETLAEAAGLRLGRIETIVSPARSEPPVYAGRAFAAKARGPSVPVEAGTVEVSATVEVTWVIAP</sequence>
<protein>
    <recommendedName>
        <fullName evidence="4">DUF541 domain-containing protein</fullName>
    </recommendedName>
</protein>
<evidence type="ECO:0000313" key="2">
    <source>
        <dbReference type="EMBL" id="ACL56703.1"/>
    </source>
</evidence>
<dbReference type="Gene3D" id="3.30.70.2970">
    <property type="entry name" value="Protein of unknown function (DUF541), domain 2"/>
    <property type="match status" value="1"/>
</dbReference>
<dbReference type="RefSeq" id="WP_015928396.1">
    <property type="nucleotide sequence ID" value="NC_011894.1"/>
</dbReference>
<dbReference type="InterPro" id="IPR007497">
    <property type="entry name" value="SIMPL/DUF541"/>
</dbReference>
<dbReference type="STRING" id="460265.Mnod_1713"/>
<keyword evidence="1" id="KW-0732">Signal</keyword>
<name>B8IR01_METNO</name>
<evidence type="ECO:0000256" key="1">
    <source>
        <dbReference type="SAM" id="SignalP"/>
    </source>
</evidence>
<gene>
    <name evidence="2" type="ordered locus">Mnod_1713</name>
</gene>
<dbReference type="eggNOG" id="COG2968">
    <property type="taxonomic scope" value="Bacteria"/>
</dbReference>